<organism evidence="1 2">
    <name type="scientific">Rhynchosporium graminicola</name>
    <dbReference type="NCBI Taxonomy" id="2792576"/>
    <lineage>
        <taxon>Eukaryota</taxon>
        <taxon>Fungi</taxon>
        <taxon>Dikarya</taxon>
        <taxon>Ascomycota</taxon>
        <taxon>Pezizomycotina</taxon>
        <taxon>Leotiomycetes</taxon>
        <taxon>Helotiales</taxon>
        <taxon>Ploettnerulaceae</taxon>
        <taxon>Rhynchosporium</taxon>
    </lineage>
</organism>
<keyword evidence="2" id="KW-1185">Reference proteome</keyword>
<sequence>MKFTSITNFLLRRQTVVFPPAIVVAPPTGNFSRFWVYNLGPLDDSGVDVHMGVMPPGGWFGVAPIPPPRIPLRDRLAWPAVLFAGAGVDWEFGGVDDR</sequence>
<gene>
    <name evidence="1" type="ORF">RCO7_07811</name>
</gene>
<dbReference type="InParanoid" id="A0A1E1K5A3"/>
<name>A0A1E1K5A3_9HELO</name>
<comment type="caution">
    <text evidence="1">The sequence shown here is derived from an EMBL/GenBank/DDBJ whole genome shotgun (WGS) entry which is preliminary data.</text>
</comment>
<proteinExistence type="predicted"/>
<evidence type="ECO:0000313" key="2">
    <source>
        <dbReference type="Proteomes" id="UP000178129"/>
    </source>
</evidence>
<dbReference type="Proteomes" id="UP000178129">
    <property type="component" value="Unassembled WGS sequence"/>
</dbReference>
<protein>
    <submittedName>
        <fullName evidence="1">Uncharacterized protein</fullName>
    </submittedName>
</protein>
<dbReference type="AlphaFoldDB" id="A0A1E1K5A3"/>
<evidence type="ECO:0000313" key="1">
    <source>
        <dbReference type="EMBL" id="CZS93182.1"/>
    </source>
</evidence>
<reference evidence="2" key="1">
    <citation type="submission" date="2016-03" db="EMBL/GenBank/DDBJ databases">
        <authorList>
            <person name="Ploux O."/>
        </authorList>
    </citation>
    <scope>NUCLEOTIDE SEQUENCE [LARGE SCALE GENOMIC DNA]</scope>
    <source>
        <strain evidence="2">UK7</strain>
    </source>
</reference>
<accession>A0A1E1K5A3</accession>
<dbReference type="EMBL" id="FJUW01000007">
    <property type="protein sequence ID" value="CZS93182.1"/>
    <property type="molecule type" value="Genomic_DNA"/>
</dbReference>